<sequence>MSSSSHDSAALPISATMAQLRRRKREATQNLLGSTIAISDEDWQQDSRLPGWTRAHVATHLARNADALTRVVHGFLTHNPAQLYPDQAERERELEQGSLRGALELQIDLDTSAGMLNSVFGYLEESGADDEVLLAPGLRMPVNWLPVARLNEVVLHHIDLDCGFTATDVAADIARWLLEWHCLRLSGREDFPTLRIASTSGLRTRVGAGEEGPEVHGSDAALLGWLTGRGDAEALVGAPEIENLELP</sequence>
<evidence type="ECO:0000259" key="1">
    <source>
        <dbReference type="Pfam" id="PF11716"/>
    </source>
</evidence>
<keyword evidence="3" id="KW-1185">Reference proteome</keyword>
<protein>
    <submittedName>
        <fullName evidence="2">Maleylpyruvate isomerase family mycothiol-dependent enzyme</fullName>
    </submittedName>
</protein>
<dbReference type="SUPFAM" id="SSF109854">
    <property type="entry name" value="DinB/YfiT-like putative metalloenzymes"/>
    <property type="match status" value="1"/>
</dbReference>
<dbReference type="SUPFAM" id="SSF55718">
    <property type="entry name" value="SCP-like"/>
    <property type="match status" value="1"/>
</dbReference>
<evidence type="ECO:0000313" key="2">
    <source>
        <dbReference type="EMBL" id="MFD1888681.1"/>
    </source>
</evidence>
<name>A0ABW4RQV0_9ACTN</name>
<dbReference type="GO" id="GO:0016853">
    <property type="term" value="F:isomerase activity"/>
    <property type="evidence" value="ECO:0007669"/>
    <property type="project" value="UniProtKB-KW"/>
</dbReference>
<dbReference type="RefSeq" id="WP_343871748.1">
    <property type="nucleotide sequence ID" value="NZ_BAAAIX010000001.1"/>
</dbReference>
<reference evidence="3" key="1">
    <citation type="journal article" date="2019" name="Int. J. Syst. Evol. Microbiol.">
        <title>The Global Catalogue of Microorganisms (GCM) 10K type strain sequencing project: providing services to taxonomists for standard genome sequencing and annotation.</title>
        <authorList>
            <consortium name="The Broad Institute Genomics Platform"/>
            <consortium name="The Broad Institute Genome Sequencing Center for Infectious Disease"/>
            <person name="Wu L."/>
            <person name="Ma J."/>
        </authorList>
    </citation>
    <scope>NUCLEOTIDE SEQUENCE [LARGE SCALE GENOMIC DNA]</scope>
    <source>
        <strain evidence="3">CAIM 431</strain>
    </source>
</reference>
<dbReference type="InterPro" id="IPR036527">
    <property type="entry name" value="SCP2_sterol-bd_dom_sf"/>
</dbReference>
<dbReference type="InterPro" id="IPR024344">
    <property type="entry name" value="MDMPI_metal-binding"/>
</dbReference>
<proteinExistence type="predicted"/>
<dbReference type="Proteomes" id="UP001597326">
    <property type="component" value="Unassembled WGS sequence"/>
</dbReference>
<dbReference type="Gene3D" id="1.20.120.450">
    <property type="entry name" value="dinb family like domain"/>
    <property type="match status" value="1"/>
</dbReference>
<accession>A0ABW4RQV0</accession>
<keyword evidence="2" id="KW-0413">Isomerase</keyword>
<evidence type="ECO:0000313" key="3">
    <source>
        <dbReference type="Proteomes" id="UP001597326"/>
    </source>
</evidence>
<feature type="domain" description="Mycothiol-dependent maleylpyruvate isomerase metal-binding" evidence="1">
    <location>
        <begin position="25"/>
        <end position="160"/>
    </location>
</feature>
<organism evidence="2 3">
    <name type="scientific">Luteococcus peritonei</name>
    <dbReference type="NCBI Taxonomy" id="88874"/>
    <lineage>
        <taxon>Bacteria</taxon>
        <taxon>Bacillati</taxon>
        <taxon>Actinomycetota</taxon>
        <taxon>Actinomycetes</taxon>
        <taxon>Propionibacteriales</taxon>
        <taxon>Propionibacteriaceae</taxon>
        <taxon>Luteococcus</taxon>
    </lineage>
</organism>
<gene>
    <name evidence="2" type="ORF">ACFSCS_00570</name>
</gene>
<dbReference type="Pfam" id="PF11716">
    <property type="entry name" value="MDMPI_N"/>
    <property type="match status" value="1"/>
</dbReference>
<dbReference type="EMBL" id="JBHUFZ010000001">
    <property type="protein sequence ID" value="MFD1888681.1"/>
    <property type="molecule type" value="Genomic_DNA"/>
</dbReference>
<dbReference type="InterPro" id="IPR034660">
    <property type="entry name" value="DinB/YfiT-like"/>
</dbReference>
<comment type="caution">
    <text evidence="2">The sequence shown here is derived from an EMBL/GenBank/DDBJ whole genome shotgun (WGS) entry which is preliminary data.</text>
</comment>
<dbReference type="NCBIfam" id="TIGR03083">
    <property type="entry name" value="maleylpyruvate isomerase family mycothiol-dependent enzyme"/>
    <property type="match status" value="1"/>
</dbReference>
<dbReference type="InterPro" id="IPR017517">
    <property type="entry name" value="Maleyloyr_isom"/>
</dbReference>